<name>A0ABT8A330_9PROT</name>
<reference evidence="2" key="1">
    <citation type="journal article" date="2019" name="Int. J. Syst. Evol. Microbiol.">
        <title>The Global Catalogue of Microorganisms (GCM) 10K type strain sequencing project: providing services to taxonomists for standard genome sequencing and annotation.</title>
        <authorList>
            <consortium name="The Broad Institute Genomics Platform"/>
            <consortium name="The Broad Institute Genome Sequencing Center for Infectious Disease"/>
            <person name="Wu L."/>
            <person name="Ma J."/>
        </authorList>
    </citation>
    <scope>NUCLEOTIDE SEQUENCE [LARGE SCALE GENOMIC DNA]</scope>
    <source>
        <strain evidence="2">CECT 7131</strain>
    </source>
</reference>
<dbReference type="Gene3D" id="6.10.140.570">
    <property type="match status" value="1"/>
</dbReference>
<proteinExistence type="predicted"/>
<dbReference type="InterPro" id="IPR029052">
    <property type="entry name" value="Metallo-depent_PP-like"/>
</dbReference>
<dbReference type="InterPro" id="IPR006311">
    <property type="entry name" value="TAT_signal"/>
</dbReference>
<dbReference type="PANTHER" id="PTHR11575">
    <property type="entry name" value="5'-NUCLEOTIDASE-RELATED"/>
    <property type="match status" value="1"/>
</dbReference>
<gene>
    <name evidence="1" type="ORF">QWZ14_07200</name>
</gene>
<feature type="non-terminal residue" evidence="1">
    <location>
        <position position="245"/>
    </location>
</feature>
<dbReference type="InterPro" id="IPR006179">
    <property type="entry name" value="5_nucleotidase/apyrase"/>
</dbReference>
<accession>A0ABT8A330</accession>
<dbReference type="PROSITE" id="PS51318">
    <property type="entry name" value="TAT"/>
    <property type="match status" value="1"/>
</dbReference>
<organism evidence="1 2">
    <name type="scientific">Paeniroseomonas aquatica</name>
    <dbReference type="NCBI Taxonomy" id="373043"/>
    <lineage>
        <taxon>Bacteria</taxon>
        <taxon>Pseudomonadati</taxon>
        <taxon>Pseudomonadota</taxon>
        <taxon>Alphaproteobacteria</taxon>
        <taxon>Acetobacterales</taxon>
        <taxon>Acetobacteraceae</taxon>
        <taxon>Paeniroseomonas</taxon>
    </lineage>
</organism>
<sequence>MIHRRHFLQAAAAAASLGIPVGRAAAAQALTQDQLLAFDPVGQVTLLHLTDLHAQLVPMYFREPSLNVGVGSAKGQPPHLTEAAFRQAFDIAAGSPDAYTLTAEDFTALAREYGRMGGLDRIATLVGAIRAQRGDGRVLFLDGGDTWHGSWTALQTKGADMVGLMDLLKIDGTTGHFEFTLGAERMKELADARPYKFMAGNVLDEWKEPVFTSWQVIERGGVQIGVVGQAFPFTPVANPRWMIPD</sequence>
<dbReference type="Proteomes" id="UP001529369">
    <property type="component" value="Unassembled WGS sequence"/>
</dbReference>
<protein>
    <submittedName>
        <fullName evidence="1">Thiosulfohydrolase SoxB</fullName>
    </submittedName>
</protein>
<evidence type="ECO:0000313" key="1">
    <source>
        <dbReference type="EMBL" id="MDN3564160.1"/>
    </source>
</evidence>
<comment type="caution">
    <text evidence="1">The sequence shown here is derived from an EMBL/GenBank/DDBJ whole genome shotgun (WGS) entry which is preliminary data.</text>
</comment>
<dbReference type="PANTHER" id="PTHR11575:SF42">
    <property type="entry name" value="SULFUR OXIDATION PROTEIN SOXB"/>
    <property type="match status" value="1"/>
</dbReference>
<dbReference type="SUPFAM" id="SSF56300">
    <property type="entry name" value="Metallo-dependent phosphatases"/>
    <property type="match status" value="1"/>
</dbReference>
<keyword evidence="2" id="KW-1185">Reference proteome</keyword>
<evidence type="ECO:0000313" key="2">
    <source>
        <dbReference type="Proteomes" id="UP001529369"/>
    </source>
</evidence>
<dbReference type="EMBL" id="JAUFPN010000062">
    <property type="protein sequence ID" value="MDN3564160.1"/>
    <property type="molecule type" value="Genomic_DNA"/>
</dbReference>
<dbReference type="Gene3D" id="3.60.21.10">
    <property type="match status" value="1"/>
</dbReference>